<dbReference type="SUPFAM" id="SSF48452">
    <property type="entry name" value="TPR-like"/>
    <property type="match status" value="1"/>
</dbReference>
<reference evidence="2" key="1">
    <citation type="journal article" date="2020" name="mSystems">
        <title>Genome- and Community-Level Interaction Insights into Carbon Utilization and Element Cycling Functions of Hydrothermarchaeota in Hydrothermal Sediment.</title>
        <authorList>
            <person name="Zhou Z."/>
            <person name="Liu Y."/>
            <person name="Xu W."/>
            <person name="Pan J."/>
            <person name="Luo Z.H."/>
            <person name="Li M."/>
        </authorList>
    </citation>
    <scope>NUCLEOTIDE SEQUENCE [LARGE SCALE GENOMIC DNA]</scope>
    <source>
        <strain evidence="2">SpSt-1181</strain>
    </source>
</reference>
<sequence>MTDRNEPGLPQQDERETVAEKAEILLARIMKYQKQIIGAAAVIILVAAGIFYFFQNGASEEREASRLLELAVTALENGDTARAVEGDSLTTGLLEIANTYRATRSGRLARLMLARHYLFSGDPEKALGYFQAYSGRDKDLEAASLAGAASSLELLKKNTEAAETMHKAGRRAENPALKAIYLTDAATLYTSAGDTATALKLLTDVRDNYPDYTGGARAVQALQQLAATTKINN</sequence>
<dbReference type="InterPro" id="IPR019734">
    <property type="entry name" value="TPR_rpt"/>
</dbReference>
<dbReference type="Pfam" id="PF13174">
    <property type="entry name" value="TPR_6"/>
    <property type="match status" value="1"/>
</dbReference>
<protein>
    <submittedName>
        <fullName evidence="2">Tetratricopeptide repeat protein</fullName>
    </submittedName>
</protein>
<dbReference type="Proteomes" id="UP000886335">
    <property type="component" value="Unassembled WGS sequence"/>
</dbReference>
<keyword evidence="1" id="KW-0812">Transmembrane</keyword>
<organism evidence="2">
    <name type="scientific">Prosthecochloris aestuarii</name>
    <dbReference type="NCBI Taxonomy" id="1102"/>
    <lineage>
        <taxon>Bacteria</taxon>
        <taxon>Pseudomonadati</taxon>
        <taxon>Chlorobiota</taxon>
        <taxon>Chlorobiia</taxon>
        <taxon>Chlorobiales</taxon>
        <taxon>Chlorobiaceae</taxon>
        <taxon>Prosthecochloris</taxon>
    </lineage>
</organism>
<dbReference type="EMBL" id="DSBW01000115">
    <property type="protein sequence ID" value="HED31034.1"/>
    <property type="molecule type" value="Genomic_DNA"/>
</dbReference>
<gene>
    <name evidence="2" type="ORF">ENN50_04985</name>
</gene>
<dbReference type="Gene3D" id="1.25.40.10">
    <property type="entry name" value="Tetratricopeptide repeat domain"/>
    <property type="match status" value="1"/>
</dbReference>
<dbReference type="AlphaFoldDB" id="A0A831SQM4"/>
<proteinExistence type="predicted"/>
<comment type="caution">
    <text evidence="2">The sequence shown here is derived from an EMBL/GenBank/DDBJ whole genome shotgun (WGS) entry which is preliminary data.</text>
</comment>
<keyword evidence="1" id="KW-0472">Membrane</keyword>
<evidence type="ECO:0000313" key="2">
    <source>
        <dbReference type="EMBL" id="HED31034.1"/>
    </source>
</evidence>
<accession>A0A831SQM4</accession>
<feature type="transmembrane region" description="Helical" evidence="1">
    <location>
        <begin position="36"/>
        <end position="54"/>
    </location>
</feature>
<keyword evidence="1" id="KW-1133">Transmembrane helix</keyword>
<evidence type="ECO:0000256" key="1">
    <source>
        <dbReference type="SAM" id="Phobius"/>
    </source>
</evidence>
<name>A0A831SQM4_PROAE</name>
<dbReference type="InterPro" id="IPR011990">
    <property type="entry name" value="TPR-like_helical_dom_sf"/>
</dbReference>